<name>A0A9W8PJ89_9HYPO</name>
<feature type="region of interest" description="Disordered" evidence="1">
    <location>
        <begin position="86"/>
        <end position="147"/>
    </location>
</feature>
<feature type="compositionally biased region" description="Basic and acidic residues" evidence="1">
    <location>
        <begin position="86"/>
        <end position="108"/>
    </location>
</feature>
<protein>
    <submittedName>
        <fullName evidence="2">Uncharacterized protein</fullName>
    </submittedName>
</protein>
<proteinExistence type="predicted"/>
<dbReference type="EMBL" id="JAPDHF010000015">
    <property type="protein sequence ID" value="KAJ4008548.1"/>
    <property type="molecule type" value="Genomic_DNA"/>
</dbReference>
<keyword evidence="3" id="KW-1185">Reference proteome</keyword>
<evidence type="ECO:0000313" key="3">
    <source>
        <dbReference type="Proteomes" id="UP001152130"/>
    </source>
</evidence>
<sequence>MCLYGRVVFTCAHERWGLCVKKCPTSEAFAAKESDHDCLVKNPHVPTSPRLQKKCNRCIAMENKLGKARKSIEDVKETLRRIEEKKAKIEEKKKTEEKKKMEEQKMEESQAEPVVELDPGLGVISEEDETEESEMGDSSWASGSCTS</sequence>
<evidence type="ECO:0000256" key="1">
    <source>
        <dbReference type="SAM" id="MobiDB-lite"/>
    </source>
</evidence>
<gene>
    <name evidence="2" type="ORF">NW766_009542</name>
</gene>
<reference evidence="2" key="1">
    <citation type="submission" date="2022-10" db="EMBL/GenBank/DDBJ databases">
        <title>Fusarium specimens isolated from Avocado Roots.</title>
        <authorList>
            <person name="Stajich J."/>
            <person name="Roper C."/>
            <person name="Heimlech-Rivalta G."/>
        </authorList>
    </citation>
    <scope>NUCLEOTIDE SEQUENCE</scope>
    <source>
        <strain evidence="2">CF00143</strain>
    </source>
</reference>
<dbReference type="OrthoDB" id="5095447at2759"/>
<organism evidence="2 3">
    <name type="scientific">Fusarium irregulare</name>
    <dbReference type="NCBI Taxonomy" id="2494466"/>
    <lineage>
        <taxon>Eukaryota</taxon>
        <taxon>Fungi</taxon>
        <taxon>Dikarya</taxon>
        <taxon>Ascomycota</taxon>
        <taxon>Pezizomycotina</taxon>
        <taxon>Sordariomycetes</taxon>
        <taxon>Hypocreomycetidae</taxon>
        <taxon>Hypocreales</taxon>
        <taxon>Nectriaceae</taxon>
        <taxon>Fusarium</taxon>
        <taxon>Fusarium incarnatum-equiseti species complex</taxon>
    </lineage>
</organism>
<accession>A0A9W8PJ89</accession>
<feature type="compositionally biased region" description="Acidic residues" evidence="1">
    <location>
        <begin position="125"/>
        <end position="135"/>
    </location>
</feature>
<dbReference type="AlphaFoldDB" id="A0A9W8PJ89"/>
<dbReference type="Proteomes" id="UP001152130">
    <property type="component" value="Unassembled WGS sequence"/>
</dbReference>
<comment type="caution">
    <text evidence="2">The sequence shown here is derived from an EMBL/GenBank/DDBJ whole genome shotgun (WGS) entry which is preliminary data.</text>
</comment>
<evidence type="ECO:0000313" key="2">
    <source>
        <dbReference type="EMBL" id="KAJ4008548.1"/>
    </source>
</evidence>